<evidence type="ECO:0000256" key="4">
    <source>
        <dbReference type="ARBA" id="ARBA00023315"/>
    </source>
</evidence>
<evidence type="ECO:0000256" key="1">
    <source>
        <dbReference type="ARBA" id="ARBA00022491"/>
    </source>
</evidence>
<evidence type="ECO:0000256" key="3">
    <source>
        <dbReference type="ARBA" id="ARBA00022679"/>
    </source>
</evidence>
<dbReference type="RefSeq" id="WP_145287667.1">
    <property type="nucleotide sequence ID" value="NZ_CP036318.1"/>
</dbReference>
<evidence type="ECO:0000313" key="7">
    <source>
        <dbReference type="EMBL" id="QDV57890.1"/>
    </source>
</evidence>
<dbReference type="PROSITE" id="PS51186">
    <property type="entry name" value="GNAT"/>
    <property type="match status" value="1"/>
</dbReference>
<dbReference type="Proteomes" id="UP000316770">
    <property type="component" value="Chromosome"/>
</dbReference>
<dbReference type="Gene3D" id="3.40.630.30">
    <property type="match status" value="1"/>
</dbReference>
<proteinExistence type="predicted"/>
<keyword evidence="8" id="KW-1185">Reference proteome</keyword>
<evidence type="ECO:0000256" key="2">
    <source>
        <dbReference type="ARBA" id="ARBA00022649"/>
    </source>
</evidence>
<name>A0A518IXS0_9BACT</name>
<dbReference type="AlphaFoldDB" id="A0A518IXS0"/>
<evidence type="ECO:0000259" key="6">
    <source>
        <dbReference type="PROSITE" id="PS51186"/>
    </source>
</evidence>
<protein>
    <recommendedName>
        <fullName evidence="6">N-acetyltransferase domain-containing protein</fullName>
    </recommendedName>
</protein>
<dbReference type="GO" id="GO:0016747">
    <property type="term" value="F:acyltransferase activity, transferring groups other than amino-acyl groups"/>
    <property type="evidence" value="ECO:0007669"/>
    <property type="project" value="InterPro"/>
</dbReference>
<keyword evidence="2" id="KW-1277">Toxin-antitoxin system</keyword>
<keyword evidence="1" id="KW-0678">Repressor</keyword>
<dbReference type="InterPro" id="IPR000182">
    <property type="entry name" value="GNAT_dom"/>
</dbReference>
<dbReference type="InterPro" id="IPR016181">
    <property type="entry name" value="Acyl_CoA_acyltransferase"/>
</dbReference>
<dbReference type="PANTHER" id="PTHR36449:SF1">
    <property type="entry name" value="ACETYLTRANSFERASE"/>
    <property type="match status" value="1"/>
</dbReference>
<accession>A0A518IXS0</accession>
<sequence length="172" mass="19268">MSNVWGIEPFERKKHVRTGFDCGVAVLNDWLATKISQYEKRDLARTYVLVGDGGNAVKGYYALSNHTVVYEALAKDQARGLPQIDLPVVLIGRLAVDTTVRGQGLGEFLLLDALRRVEYLAAKIGIQAVEVDAINDRAKQFYLKYGFTPLQDNPSHLFLPMQVVRKLRLPPL</sequence>
<gene>
    <name evidence="7" type="ORF">Mal33_39050</name>
</gene>
<feature type="domain" description="N-acetyltransferase" evidence="6">
    <location>
        <begin position="33"/>
        <end position="166"/>
    </location>
</feature>
<evidence type="ECO:0000256" key="5">
    <source>
        <dbReference type="ARBA" id="ARBA00049880"/>
    </source>
</evidence>
<keyword evidence="3" id="KW-0808">Transferase</keyword>
<comment type="catalytic activity">
    <reaction evidence="5">
        <text>glycyl-tRNA(Gly) + acetyl-CoA = N-acetylglycyl-tRNA(Gly) + CoA + H(+)</text>
        <dbReference type="Rhea" id="RHEA:81867"/>
        <dbReference type="Rhea" id="RHEA-COMP:9683"/>
        <dbReference type="Rhea" id="RHEA-COMP:19766"/>
        <dbReference type="ChEBI" id="CHEBI:15378"/>
        <dbReference type="ChEBI" id="CHEBI:57287"/>
        <dbReference type="ChEBI" id="CHEBI:57288"/>
        <dbReference type="ChEBI" id="CHEBI:78522"/>
        <dbReference type="ChEBI" id="CHEBI:232036"/>
    </reaction>
</comment>
<dbReference type="PANTHER" id="PTHR36449">
    <property type="entry name" value="ACETYLTRANSFERASE-RELATED"/>
    <property type="match status" value="1"/>
</dbReference>
<dbReference type="EMBL" id="CP036318">
    <property type="protein sequence ID" value="QDV57890.1"/>
    <property type="molecule type" value="Genomic_DNA"/>
</dbReference>
<evidence type="ECO:0000313" key="8">
    <source>
        <dbReference type="Proteomes" id="UP000316770"/>
    </source>
</evidence>
<reference evidence="7 8" key="1">
    <citation type="submission" date="2019-02" db="EMBL/GenBank/DDBJ databases">
        <title>Deep-cultivation of Planctomycetes and their phenomic and genomic characterization uncovers novel biology.</title>
        <authorList>
            <person name="Wiegand S."/>
            <person name="Jogler M."/>
            <person name="Boedeker C."/>
            <person name="Pinto D."/>
            <person name="Vollmers J."/>
            <person name="Rivas-Marin E."/>
            <person name="Kohn T."/>
            <person name="Peeters S.H."/>
            <person name="Heuer A."/>
            <person name="Rast P."/>
            <person name="Oberbeckmann S."/>
            <person name="Bunk B."/>
            <person name="Jeske O."/>
            <person name="Meyerdierks A."/>
            <person name="Storesund J.E."/>
            <person name="Kallscheuer N."/>
            <person name="Luecker S."/>
            <person name="Lage O.M."/>
            <person name="Pohl T."/>
            <person name="Merkel B.J."/>
            <person name="Hornburger P."/>
            <person name="Mueller R.-W."/>
            <person name="Bruemmer F."/>
            <person name="Labrenz M."/>
            <person name="Spormann A.M."/>
            <person name="Op den Camp H."/>
            <person name="Overmann J."/>
            <person name="Amann R."/>
            <person name="Jetten M.S.M."/>
            <person name="Mascher T."/>
            <person name="Medema M.H."/>
            <person name="Devos D.P."/>
            <person name="Kaster A.-K."/>
            <person name="Ovreas L."/>
            <person name="Rohde M."/>
            <person name="Galperin M.Y."/>
            <person name="Jogler C."/>
        </authorList>
    </citation>
    <scope>NUCLEOTIDE SEQUENCE [LARGE SCALE GENOMIC DNA]</scope>
    <source>
        <strain evidence="7 8">Mal33</strain>
    </source>
</reference>
<dbReference type="SUPFAM" id="SSF55729">
    <property type="entry name" value="Acyl-CoA N-acyltransferases (Nat)"/>
    <property type="match status" value="1"/>
</dbReference>
<dbReference type="Pfam" id="PF13508">
    <property type="entry name" value="Acetyltransf_7"/>
    <property type="match status" value="1"/>
</dbReference>
<keyword evidence="4" id="KW-0012">Acyltransferase</keyword>
<organism evidence="7 8">
    <name type="scientific">Rosistilla oblonga</name>
    <dbReference type="NCBI Taxonomy" id="2527990"/>
    <lineage>
        <taxon>Bacteria</taxon>
        <taxon>Pseudomonadati</taxon>
        <taxon>Planctomycetota</taxon>
        <taxon>Planctomycetia</taxon>
        <taxon>Pirellulales</taxon>
        <taxon>Pirellulaceae</taxon>
        <taxon>Rosistilla</taxon>
    </lineage>
</organism>